<evidence type="ECO:0000313" key="3">
    <source>
        <dbReference type="Proteomes" id="UP000233556"/>
    </source>
</evidence>
<evidence type="ECO:0000256" key="1">
    <source>
        <dbReference type="SAM" id="MobiDB-lite"/>
    </source>
</evidence>
<dbReference type="Proteomes" id="UP000233556">
    <property type="component" value="Unassembled WGS sequence"/>
</dbReference>
<name>A0A2I0TBE9_LIMLA</name>
<dbReference type="EMBL" id="KZ513321">
    <property type="protein sequence ID" value="PKU31126.1"/>
    <property type="molecule type" value="Genomic_DNA"/>
</dbReference>
<accession>A0A2I0TBE9</accession>
<reference evidence="3" key="1">
    <citation type="submission" date="2017-11" db="EMBL/GenBank/DDBJ databases">
        <authorList>
            <person name="Lima N.C."/>
            <person name="Parody-Merino A.M."/>
            <person name="Battley P.F."/>
            <person name="Fidler A.E."/>
            <person name="Prosdocimi F."/>
        </authorList>
    </citation>
    <scope>NUCLEOTIDE SEQUENCE [LARGE SCALE GENOMIC DNA]</scope>
</reference>
<organism evidence="2 3">
    <name type="scientific">Limosa lapponica baueri</name>
    <dbReference type="NCBI Taxonomy" id="1758121"/>
    <lineage>
        <taxon>Eukaryota</taxon>
        <taxon>Metazoa</taxon>
        <taxon>Chordata</taxon>
        <taxon>Craniata</taxon>
        <taxon>Vertebrata</taxon>
        <taxon>Euteleostomi</taxon>
        <taxon>Archelosauria</taxon>
        <taxon>Archosauria</taxon>
        <taxon>Dinosauria</taxon>
        <taxon>Saurischia</taxon>
        <taxon>Theropoda</taxon>
        <taxon>Coelurosauria</taxon>
        <taxon>Aves</taxon>
        <taxon>Neognathae</taxon>
        <taxon>Neoaves</taxon>
        <taxon>Charadriiformes</taxon>
        <taxon>Scolopacidae</taxon>
        <taxon>Limosa</taxon>
    </lineage>
</organism>
<dbReference type="OrthoDB" id="18996at2759"/>
<gene>
    <name evidence="2" type="ORF">llap_18570</name>
</gene>
<feature type="compositionally biased region" description="Polar residues" evidence="1">
    <location>
        <begin position="31"/>
        <end position="51"/>
    </location>
</feature>
<feature type="region of interest" description="Disordered" evidence="1">
    <location>
        <begin position="31"/>
        <end position="54"/>
    </location>
</feature>
<dbReference type="AlphaFoldDB" id="A0A2I0TBE9"/>
<keyword evidence="3" id="KW-1185">Reference proteome</keyword>
<sequence>MTPKSKLGLAPNKFFMAIPFIRPLREWLSQRNGDSSDSENGFSSTGHTPSKPNMGKTRFQYCLIEVQANVLVVMSPNITTCKKIGKLALF</sequence>
<proteinExistence type="predicted"/>
<evidence type="ECO:0000313" key="2">
    <source>
        <dbReference type="EMBL" id="PKU31126.1"/>
    </source>
</evidence>
<reference evidence="3" key="2">
    <citation type="submission" date="2017-12" db="EMBL/GenBank/DDBJ databases">
        <title>Genome sequence of the Bar-tailed Godwit (Limosa lapponica baueri).</title>
        <authorList>
            <person name="Lima N.C.B."/>
            <person name="Parody-Merino A.M."/>
            <person name="Battley P.F."/>
            <person name="Fidler A.E."/>
            <person name="Prosdocimi F."/>
        </authorList>
    </citation>
    <scope>NUCLEOTIDE SEQUENCE [LARGE SCALE GENOMIC DNA]</scope>
</reference>
<protein>
    <submittedName>
        <fullName evidence="2">Uncharacterized protein</fullName>
    </submittedName>
</protein>